<evidence type="ECO:0000313" key="8">
    <source>
        <dbReference type="Proteomes" id="UP000652219"/>
    </source>
</evidence>
<feature type="compositionally biased region" description="Basic and acidic residues" evidence="5">
    <location>
        <begin position="209"/>
        <end position="224"/>
    </location>
</feature>
<dbReference type="AlphaFoldDB" id="A0A8H6JCT6"/>
<keyword evidence="2 6" id="KW-0812">Transmembrane</keyword>
<evidence type="ECO:0000256" key="4">
    <source>
        <dbReference type="ARBA" id="ARBA00023136"/>
    </source>
</evidence>
<evidence type="ECO:0008006" key="9">
    <source>
        <dbReference type="Google" id="ProtNLM"/>
    </source>
</evidence>
<feature type="region of interest" description="Disordered" evidence="5">
    <location>
        <begin position="158"/>
        <end position="251"/>
    </location>
</feature>
<dbReference type="InterPro" id="IPR051694">
    <property type="entry name" value="Immunoregulatory_rcpt-like"/>
</dbReference>
<gene>
    <name evidence="7" type="ORF">CSOJ01_06146</name>
</gene>
<keyword evidence="8" id="KW-1185">Reference proteome</keyword>
<evidence type="ECO:0000256" key="1">
    <source>
        <dbReference type="ARBA" id="ARBA00004167"/>
    </source>
</evidence>
<sequence length="278" mass="29316">MYIKVYWTKDGRPGSTTSGVFTVYDNSNLPVAYPELNARLSREMSRSDQNVGVDTETTLSSATATASVTPTSSPSGSSDLTSGGPSENPSVEAGSGGGGGGLPAGAIAGIVVGSVLGIGLIAFLLWFFLRRRRRAEHGSNGAYGSGQGPHEYLADKETHARVTESPQSPYSDDGQHQQQPQPHLAPSQQEAAIPPSSATPAGRPSFAPYEEHTPIAARSLDDINRGSGARSSTPNVNSNVSHLIEDGMTEDEIRRLEEEERALDAAIEQAGQTQGQRR</sequence>
<proteinExistence type="predicted"/>
<dbReference type="PANTHER" id="PTHR15549">
    <property type="entry name" value="PAIRED IMMUNOGLOBULIN-LIKE TYPE 2 RECEPTOR"/>
    <property type="match status" value="1"/>
</dbReference>
<evidence type="ECO:0000256" key="2">
    <source>
        <dbReference type="ARBA" id="ARBA00022692"/>
    </source>
</evidence>
<comment type="subcellular location">
    <subcellularLocation>
        <location evidence="1">Membrane</location>
        <topology evidence="1">Single-pass membrane protein</topology>
    </subcellularLocation>
</comment>
<dbReference type="EMBL" id="WIGN01000083">
    <property type="protein sequence ID" value="KAF6810702.1"/>
    <property type="molecule type" value="Genomic_DNA"/>
</dbReference>
<evidence type="ECO:0000256" key="5">
    <source>
        <dbReference type="SAM" id="MobiDB-lite"/>
    </source>
</evidence>
<dbReference type="Proteomes" id="UP000652219">
    <property type="component" value="Unassembled WGS sequence"/>
</dbReference>
<keyword evidence="4 6" id="KW-0472">Membrane</keyword>
<name>A0A8H6JCT6_9PEZI</name>
<evidence type="ECO:0000313" key="7">
    <source>
        <dbReference type="EMBL" id="KAF6810702.1"/>
    </source>
</evidence>
<feature type="region of interest" description="Disordered" evidence="5">
    <location>
        <begin position="43"/>
        <end position="98"/>
    </location>
</feature>
<reference evidence="7 8" key="1">
    <citation type="journal article" date="2020" name="Phytopathology">
        <title>Genome Sequence Resources of Colletotrichum truncatum, C. plurivorum, C. musicola, and C. sojae: Four Species Pathogenic to Soybean (Glycine max).</title>
        <authorList>
            <person name="Rogerio F."/>
            <person name="Boufleur T.R."/>
            <person name="Ciampi-Guillardi M."/>
            <person name="Sukno S.A."/>
            <person name="Thon M.R."/>
            <person name="Massola Junior N.S."/>
            <person name="Baroncelli R."/>
        </authorList>
    </citation>
    <scope>NUCLEOTIDE SEQUENCE [LARGE SCALE GENOMIC DNA]</scope>
    <source>
        <strain evidence="7 8">LFN0009</strain>
    </source>
</reference>
<dbReference type="PANTHER" id="PTHR15549:SF6">
    <property type="entry name" value="MID2 DOMAIN-CONTAINING PROTEIN"/>
    <property type="match status" value="1"/>
</dbReference>
<dbReference type="GO" id="GO:0016020">
    <property type="term" value="C:membrane"/>
    <property type="evidence" value="ECO:0007669"/>
    <property type="project" value="UniProtKB-SubCell"/>
</dbReference>
<protein>
    <recommendedName>
        <fullName evidence="9">SH3 domain-containing protein</fullName>
    </recommendedName>
</protein>
<evidence type="ECO:0000256" key="6">
    <source>
        <dbReference type="SAM" id="Phobius"/>
    </source>
</evidence>
<organism evidence="7 8">
    <name type="scientific">Colletotrichum sojae</name>
    <dbReference type="NCBI Taxonomy" id="2175907"/>
    <lineage>
        <taxon>Eukaryota</taxon>
        <taxon>Fungi</taxon>
        <taxon>Dikarya</taxon>
        <taxon>Ascomycota</taxon>
        <taxon>Pezizomycotina</taxon>
        <taxon>Sordariomycetes</taxon>
        <taxon>Hypocreomycetidae</taxon>
        <taxon>Glomerellales</taxon>
        <taxon>Glomerellaceae</taxon>
        <taxon>Colletotrichum</taxon>
        <taxon>Colletotrichum orchidearum species complex</taxon>
    </lineage>
</organism>
<feature type="compositionally biased region" description="Low complexity" evidence="5">
    <location>
        <begin position="176"/>
        <end position="189"/>
    </location>
</feature>
<feature type="compositionally biased region" description="Low complexity" evidence="5">
    <location>
        <begin position="57"/>
        <end position="86"/>
    </location>
</feature>
<dbReference type="GO" id="GO:0071944">
    <property type="term" value="C:cell periphery"/>
    <property type="evidence" value="ECO:0007669"/>
    <property type="project" value="UniProtKB-ARBA"/>
</dbReference>
<comment type="caution">
    <text evidence="7">The sequence shown here is derived from an EMBL/GenBank/DDBJ whole genome shotgun (WGS) entry which is preliminary data.</text>
</comment>
<feature type="compositionally biased region" description="Polar residues" evidence="5">
    <location>
        <begin position="47"/>
        <end position="56"/>
    </location>
</feature>
<feature type="compositionally biased region" description="Polar residues" evidence="5">
    <location>
        <begin position="229"/>
        <end position="241"/>
    </location>
</feature>
<accession>A0A8H6JCT6</accession>
<evidence type="ECO:0000256" key="3">
    <source>
        <dbReference type="ARBA" id="ARBA00022989"/>
    </source>
</evidence>
<feature type="transmembrane region" description="Helical" evidence="6">
    <location>
        <begin position="106"/>
        <end position="129"/>
    </location>
</feature>
<keyword evidence="3 6" id="KW-1133">Transmembrane helix</keyword>